<dbReference type="EMBL" id="VLKN01000002">
    <property type="protein sequence ID" value="TWI05021.1"/>
    <property type="molecule type" value="Genomic_DNA"/>
</dbReference>
<gene>
    <name evidence="1" type="ORF">IP90_01163</name>
</gene>
<dbReference type="Proteomes" id="UP000315167">
    <property type="component" value="Unassembled WGS sequence"/>
</dbReference>
<sequence>MNFTSRLMLVACLVLPFAACKKEEASKEAVVTAPVAKPSDDNDKKAWQAYLKDIAIRNMAGITNPPFAYILPAESSPDFAGEYERLLERTQADVGRGIIEGNMLVFGSPASAKMADIIIESFKTVPPGSMKGVKVLYVGTPADNERVKAVVEPSGVEYVFVEAK</sequence>
<keyword evidence="2" id="KW-1185">Reference proteome</keyword>
<organism evidence="1 2">
    <name type="scientific">Luteimonas cucumeris</name>
    <dbReference type="NCBI Taxonomy" id="985012"/>
    <lineage>
        <taxon>Bacteria</taxon>
        <taxon>Pseudomonadati</taxon>
        <taxon>Pseudomonadota</taxon>
        <taxon>Gammaproteobacteria</taxon>
        <taxon>Lysobacterales</taxon>
        <taxon>Lysobacteraceae</taxon>
        <taxon>Luteimonas</taxon>
    </lineage>
</organism>
<accession>A0A562LBK7</accession>
<evidence type="ECO:0000313" key="2">
    <source>
        <dbReference type="Proteomes" id="UP000315167"/>
    </source>
</evidence>
<dbReference type="RefSeq" id="WP_144898660.1">
    <property type="nucleotide sequence ID" value="NZ_VLKN01000002.1"/>
</dbReference>
<dbReference type="OrthoDB" id="6022222at2"/>
<reference evidence="1 2" key="1">
    <citation type="journal article" date="2015" name="Stand. Genomic Sci.">
        <title>Genomic Encyclopedia of Bacterial and Archaeal Type Strains, Phase III: the genomes of soil and plant-associated and newly described type strains.</title>
        <authorList>
            <person name="Whitman W.B."/>
            <person name="Woyke T."/>
            <person name="Klenk H.P."/>
            <person name="Zhou Y."/>
            <person name="Lilburn T.G."/>
            <person name="Beck B.J."/>
            <person name="De Vos P."/>
            <person name="Vandamme P."/>
            <person name="Eisen J.A."/>
            <person name="Garrity G."/>
            <person name="Hugenholtz P."/>
            <person name="Kyrpides N.C."/>
        </authorList>
    </citation>
    <scope>NUCLEOTIDE SEQUENCE [LARGE SCALE GENOMIC DNA]</scope>
    <source>
        <strain evidence="1 2">CGMCC 1.10821</strain>
    </source>
</reference>
<name>A0A562LBK7_9GAMM</name>
<comment type="caution">
    <text evidence="1">The sequence shown here is derived from an EMBL/GenBank/DDBJ whole genome shotgun (WGS) entry which is preliminary data.</text>
</comment>
<dbReference type="AlphaFoldDB" id="A0A562LBK7"/>
<evidence type="ECO:0000313" key="1">
    <source>
        <dbReference type="EMBL" id="TWI05021.1"/>
    </source>
</evidence>
<protein>
    <submittedName>
        <fullName evidence="1">Uncharacterized protein</fullName>
    </submittedName>
</protein>
<proteinExistence type="predicted"/>